<gene>
    <name evidence="1" type="ORF">DPMN_097491</name>
</gene>
<comment type="caution">
    <text evidence="1">The sequence shown here is derived from an EMBL/GenBank/DDBJ whole genome shotgun (WGS) entry which is preliminary data.</text>
</comment>
<organism evidence="1 2">
    <name type="scientific">Dreissena polymorpha</name>
    <name type="common">Zebra mussel</name>
    <name type="synonym">Mytilus polymorpha</name>
    <dbReference type="NCBI Taxonomy" id="45954"/>
    <lineage>
        <taxon>Eukaryota</taxon>
        <taxon>Metazoa</taxon>
        <taxon>Spiralia</taxon>
        <taxon>Lophotrochozoa</taxon>
        <taxon>Mollusca</taxon>
        <taxon>Bivalvia</taxon>
        <taxon>Autobranchia</taxon>
        <taxon>Heteroconchia</taxon>
        <taxon>Euheterodonta</taxon>
        <taxon>Imparidentia</taxon>
        <taxon>Neoheterodontei</taxon>
        <taxon>Myida</taxon>
        <taxon>Dreissenoidea</taxon>
        <taxon>Dreissenidae</taxon>
        <taxon>Dreissena</taxon>
    </lineage>
</organism>
<evidence type="ECO:0000313" key="1">
    <source>
        <dbReference type="EMBL" id="KAH3854930.1"/>
    </source>
</evidence>
<dbReference type="EMBL" id="JAIWYP010000003">
    <property type="protein sequence ID" value="KAH3854930.1"/>
    <property type="molecule type" value="Genomic_DNA"/>
</dbReference>
<name>A0A9D4LAD0_DREPO</name>
<reference evidence="1" key="2">
    <citation type="submission" date="2020-11" db="EMBL/GenBank/DDBJ databases">
        <authorList>
            <person name="McCartney M.A."/>
            <person name="Auch B."/>
            <person name="Kono T."/>
            <person name="Mallez S."/>
            <person name="Becker A."/>
            <person name="Gohl D.M."/>
            <person name="Silverstein K.A.T."/>
            <person name="Koren S."/>
            <person name="Bechman K.B."/>
            <person name="Herman A."/>
            <person name="Abrahante J.E."/>
            <person name="Garbe J."/>
        </authorList>
    </citation>
    <scope>NUCLEOTIDE SEQUENCE</scope>
    <source>
        <strain evidence="1">Duluth1</strain>
        <tissue evidence="1">Whole animal</tissue>
    </source>
</reference>
<dbReference type="Proteomes" id="UP000828390">
    <property type="component" value="Unassembled WGS sequence"/>
</dbReference>
<dbReference type="AlphaFoldDB" id="A0A9D4LAD0"/>
<reference evidence="1" key="1">
    <citation type="journal article" date="2019" name="bioRxiv">
        <title>The Genome of the Zebra Mussel, Dreissena polymorpha: A Resource for Invasive Species Research.</title>
        <authorList>
            <person name="McCartney M.A."/>
            <person name="Auch B."/>
            <person name="Kono T."/>
            <person name="Mallez S."/>
            <person name="Zhang Y."/>
            <person name="Obille A."/>
            <person name="Becker A."/>
            <person name="Abrahante J.E."/>
            <person name="Garbe J."/>
            <person name="Badalamenti J.P."/>
            <person name="Herman A."/>
            <person name="Mangelson H."/>
            <person name="Liachko I."/>
            <person name="Sullivan S."/>
            <person name="Sone E.D."/>
            <person name="Koren S."/>
            <person name="Silverstein K.A.T."/>
            <person name="Beckman K.B."/>
            <person name="Gohl D.M."/>
        </authorList>
    </citation>
    <scope>NUCLEOTIDE SEQUENCE</scope>
    <source>
        <strain evidence="1">Duluth1</strain>
        <tissue evidence="1">Whole animal</tissue>
    </source>
</reference>
<proteinExistence type="predicted"/>
<protein>
    <submittedName>
        <fullName evidence="1">Uncharacterized protein</fullName>
    </submittedName>
</protein>
<accession>A0A9D4LAD0</accession>
<sequence length="258" mass="27828">MWTAKANLERNTIHSFGVARSLGPATPSGCHYATGRADTPRRKRPTVDRCWTPTTALGYLRDEFNLKANFRGVVLPCNVARIKRREGEGVGIAERINSAHLAKTALGREGKIALPFSSTADLVFIITPLRRLLAVGAAGFGPGYKKKTLPVAVGAAGFGPGYQKKTPPSAEGTIVADLRGCFDRSSPRGDEIHRLDISQPNRRFEFAHLLALALGTAPPRGAKTRCTMAATISNVLWHPGRVPSPHTPVERGFANEDT</sequence>
<keyword evidence="2" id="KW-1185">Reference proteome</keyword>
<evidence type="ECO:0000313" key="2">
    <source>
        <dbReference type="Proteomes" id="UP000828390"/>
    </source>
</evidence>